<evidence type="ECO:0000313" key="3">
    <source>
        <dbReference type="Proteomes" id="UP000679575"/>
    </source>
</evidence>
<reference evidence="2 3" key="1">
    <citation type="submission" date="2021-04" db="EMBL/GenBank/DDBJ databases">
        <title>Novel species identification of genus Shewanella.</title>
        <authorList>
            <person name="Liu G."/>
        </authorList>
    </citation>
    <scope>NUCLEOTIDE SEQUENCE [LARGE SCALE GENOMIC DNA]</scope>
    <source>
        <strain evidence="2 3">FJAT-54481</strain>
    </source>
</reference>
<gene>
    <name evidence="2" type="ORF">KDN34_14285</name>
</gene>
<proteinExistence type="predicted"/>
<accession>A0ABX7YTB4</accession>
<name>A0ABX7YTB4_9GAMM</name>
<dbReference type="RefSeq" id="WP_212594384.1">
    <property type="nucleotide sequence ID" value="NZ_CP073587.1"/>
</dbReference>
<evidence type="ECO:0000256" key="1">
    <source>
        <dbReference type="SAM" id="Phobius"/>
    </source>
</evidence>
<keyword evidence="3" id="KW-1185">Reference proteome</keyword>
<organism evidence="2 3">
    <name type="scientific">Shewanella yunxiaonensis</name>
    <dbReference type="NCBI Taxonomy" id="2829809"/>
    <lineage>
        <taxon>Bacteria</taxon>
        <taxon>Pseudomonadati</taxon>
        <taxon>Pseudomonadota</taxon>
        <taxon>Gammaproteobacteria</taxon>
        <taxon>Alteromonadales</taxon>
        <taxon>Shewanellaceae</taxon>
        <taxon>Shewanella</taxon>
    </lineage>
</organism>
<evidence type="ECO:0000313" key="2">
    <source>
        <dbReference type="EMBL" id="QUN05351.1"/>
    </source>
</evidence>
<sequence length="218" mass="24996">MKNDSINKFNHNIHAVIFKCNSCDLGNVKVMDGYKNSLELLNYRVQKLEQASSNTIPSGSYPLSITSGLISSVSAALIAYFLNYYFWKKIRKYNRLSHFAVLTLKNLEVFENAVIEYWSSNYTIRKNSSRDRKTELEIIIKTKFDIIKNSSNSMLDRISDENGGDKEIINNLVGEIYDLATGEDFESVNRKINVPLAHKTIKKCEDLKQTLIKYSESI</sequence>
<evidence type="ECO:0008006" key="4">
    <source>
        <dbReference type="Google" id="ProtNLM"/>
    </source>
</evidence>
<dbReference type="Proteomes" id="UP000679575">
    <property type="component" value="Chromosome"/>
</dbReference>
<keyword evidence="1" id="KW-0812">Transmembrane</keyword>
<feature type="transmembrane region" description="Helical" evidence="1">
    <location>
        <begin position="65"/>
        <end position="87"/>
    </location>
</feature>
<keyword evidence="1" id="KW-0472">Membrane</keyword>
<protein>
    <recommendedName>
        <fullName evidence="4">DUF4145 domain-containing protein</fullName>
    </recommendedName>
</protein>
<dbReference type="EMBL" id="CP073587">
    <property type="protein sequence ID" value="QUN05351.1"/>
    <property type="molecule type" value="Genomic_DNA"/>
</dbReference>
<keyword evidence="1" id="KW-1133">Transmembrane helix</keyword>